<name>A0A3P7NXV4_DIBLA</name>
<organism evidence="1 2">
    <name type="scientific">Dibothriocephalus latus</name>
    <name type="common">Fish tapeworm</name>
    <name type="synonym">Diphyllobothrium latum</name>
    <dbReference type="NCBI Taxonomy" id="60516"/>
    <lineage>
        <taxon>Eukaryota</taxon>
        <taxon>Metazoa</taxon>
        <taxon>Spiralia</taxon>
        <taxon>Lophotrochozoa</taxon>
        <taxon>Platyhelminthes</taxon>
        <taxon>Cestoda</taxon>
        <taxon>Eucestoda</taxon>
        <taxon>Diphyllobothriidea</taxon>
        <taxon>Diphyllobothriidae</taxon>
        <taxon>Dibothriocephalus</taxon>
    </lineage>
</organism>
<sequence length="121" mass="13405">MPSDSPCTTYLGSFAARQGHSYLIRNASLARLATLNRKLDELFRAWNVLVFGEEKTGNASEGLPSSPSDCLSNAKMLICLLTFPPCMETQEFEDGGNGQEISYGRLKKRSIQQTEEVPLCR</sequence>
<evidence type="ECO:0000313" key="1">
    <source>
        <dbReference type="EMBL" id="VDN13012.1"/>
    </source>
</evidence>
<proteinExistence type="predicted"/>
<protein>
    <submittedName>
        <fullName evidence="1">Uncharacterized protein</fullName>
    </submittedName>
</protein>
<dbReference type="AlphaFoldDB" id="A0A3P7NXV4"/>
<evidence type="ECO:0000313" key="2">
    <source>
        <dbReference type="Proteomes" id="UP000281553"/>
    </source>
</evidence>
<dbReference type="OrthoDB" id="2431000at2759"/>
<keyword evidence="2" id="KW-1185">Reference proteome</keyword>
<dbReference type="EMBL" id="UYRU01055344">
    <property type="protein sequence ID" value="VDN13012.1"/>
    <property type="molecule type" value="Genomic_DNA"/>
</dbReference>
<dbReference type="Proteomes" id="UP000281553">
    <property type="component" value="Unassembled WGS sequence"/>
</dbReference>
<accession>A0A3P7NXV4</accession>
<reference evidence="1 2" key="1">
    <citation type="submission" date="2018-11" db="EMBL/GenBank/DDBJ databases">
        <authorList>
            <consortium name="Pathogen Informatics"/>
        </authorList>
    </citation>
    <scope>NUCLEOTIDE SEQUENCE [LARGE SCALE GENOMIC DNA]</scope>
</reference>
<gene>
    <name evidence="1" type="ORF">DILT_LOCUS8843</name>
</gene>